<name>A0A914H4X1_GLORO</name>
<protein>
    <submittedName>
        <fullName evidence="3">Uncharacterized protein</fullName>
    </submittedName>
</protein>
<sequence length="81" mass="8607">MLFFHLAIVISLLAPFGPGVEGIFCCQPCYNTLVDCVQNCSIDPHQTNRTLCANNCGRDAMNCASVCGPLCPLNKNSTLGG</sequence>
<keyword evidence="1" id="KW-0732">Signal</keyword>
<evidence type="ECO:0000256" key="1">
    <source>
        <dbReference type="SAM" id="SignalP"/>
    </source>
</evidence>
<dbReference type="AlphaFoldDB" id="A0A914H4X1"/>
<feature type="signal peptide" evidence="1">
    <location>
        <begin position="1"/>
        <end position="22"/>
    </location>
</feature>
<dbReference type="WBParaSite" id="Gr19_v10_g1369.t1">
    <property type="protein sequence ID" value="Gr19_v10_g1369.t1"/>
    <property type="gene ID" value="Gr19_v10_g1369"/>
</dbReference>
<accession>A0A914H4X1</accession>
<reference evidence="3" key="1">
    <citation type="submission" date="2022-11" db="UniProtKB">
        <authorList>
            <consortium name="WormBaseParasite"/>
        </authorList>
    </citation>
    <scope>IDENTIFICATION</scope>
</reference>
<keyword evidence="2" id="KW-1185">Reference proteome</keyword>
<proteinExistence type="predicted"/>
<evidence type="ECO:0000313" key="3">
    <source>
        <dbReference type="WBParaSite" id="Gr19_v10_g1369.t1"/>
    </source>
</evidence>
<evidence type="ECO:0000313" key="2">
    <source>
        <dbReference type="Proteomes" id="UP000887572"/>
    </source>
</evidence>
<dbReference type="Proteomes" id="UP000887572">
    <property type="component" value="Unplaced"/>
</dbReference>
<organism evidence="2 3">
    <name type="scientific">Globodera rostochiensis</name>
    <name type="common">Golden nematode worm</name>
    <name type="synonym">Heterodera rostochiensis</name>
    <dbReference type="NCBI Taxonomy" id="31243"/>
    <lineage>
        <taxon>Eukaryota</taxon>
        <taxon>Metazoa</taxon>
        <taxon>Ecdysozoa</taxon>
        <taxon>Nematoda</taxon>
        <taxon>Chromadorea</taxon>
        <taxon>Rhabditida</taxon>
        <taxon>Tylenchina</taxon>
        <taxon>Tylenchomorpha</taxon>
        <taxon>Tylenchoidea</taxon>
        <taxon>Heteroderidae</taxon>
        <taxon>Heteroderinae</taxon>
        <taxon>Globodera</taxon>
    </lineage>
</organism>
<feature type="chain" id="PRO_5037042676" evidence="1">
    <location>
        <begin position="23"/>
        <end position="81"/>
    </location>
</feature>